<evidence type="ECO:0000313" key="10">
    <source>
        <dbReference type="Proteomes" id="UP000177625"/>
    </source>
</evidence>
<dbReference type="PANTHER" id="PTHR24185:SF8">
    <property type="entry name" value="PNPLA DOMAIN-CONTAINING PROTEIN"/>
    <property type="match status" value="1"/>
</dbReference>
<feature type="active site" description="Proton acceptor" evidence="6">
    <location>
        <position position="461"/>
    </location>
</feature>
<organism evidence="9 10">
    <name type="scientific">Rhynchosporium secalis</name>
    <name type="common">Barley scald fungus</name>
    <dbReference type="NCBI Taxonomy" id="38038"/>
    <lineage>
        <taxon>Eukaryota</taxon>
        <taxon>Fungi</taxon>
        <taxon>Dikarya</taxon>
        <taxon>Ascomycota</taxon>
        <taxon>Pezizomycotina</taxon>
        <taxon>Leotiomycetes</taxon>
        <taxon>Helotiales</taxon>
        <taxon>Ploettnerulaceae</taxon>
        <taxon>Rhynchosporium</taxon>
    </lineage>
</organism>
<dbReference type="GO" id="GO:0016042">
    <property type="term" value="P:lipid catabolic process"/>
    <property type="evidence" value="ECO:0007669"/>
    <property type="project" value="UniProtKB-UniRule"/>
</dbReference>
<keyword evidence="4 6" id="KW-0443">Lipid metabolism</keyword>
<dbReference type="Pfam" id="PF01734">
    <property type="entry name" value="Patatin"/>
    <property type="match status" value="1"/>
</dbReference>
<evidence type="ECO:0000256" key="4">
    <source>
        <dbReference type="ARBA" id="ARBA00023098"/>
    </source>
</evidence>
<dbReference type="GO" id="GO:0008270">
    <property type="term" value="F:zinc ion binding"/>
    <property type="evidence" value="ECO:0007669"/>
    <property type="project" value="UniProtKB-KW"/>
</dbReference>
<dbReference type="CDD" id="cd07199">
    <property type="entry name" value="Pat17_PNPLA8_PNPLA9_like"/>
    <property type="match status" value="1"/>
</dbReference>
<dbReference type="GO" id="GO:0046486">
    <property type="term" value="P:glycerolipid metabolic process"/>
    <property type="evidence" value="ECO:0007669"/>
    <property type="project" value="UniProtKB-ARBA"/>
</dbReference>
<dbReference type="InterPro" id="IPR013083">
    <property type="entry name" value="Znf_RING/FYVE/PHD"/>
</dbReference>
<proteinExistence type="predicted"/>
<feature type="short sequence motif" description="DGA/G" evidence="6">
    <location>
        <begin position="461"/>
        <end position="463"/>
    </location>
</feature>
<dbReference type="PROSITE" id="PS00518">
    <property type="entry name" value="ZF_RING_1"/>
    <property type="match status" value="1"/>
</dbReference>
<dbReference type="AlphaFoldDB" id="A0A1E1MWQ5"/>
<feature type="short sequence motif" description="GXSXG" evidence="6">
    <location>
        <begin position="299"/>
        <end position="303"/>
    </location>
</feature>
<dbReference type="SUPFAM" id="SSF57850">
    <property type="entry name" value="RING/U-box"/>
    <property type="match status" value="1"/>
</dbReference>
<dbReference type="SUPFAM" id="SSF52151">
    <property type="entry name" value="FabD/lysophospholipase-like"/>
    <property type="match status" value="1"/>
</dbReference>
<keyword evidence="6" id="KW-0378">Hydrolase</keyword>
<dbReference type="InterPro" id="IPR017907">
    <property type="entry name" value="Znf_RING_CS"/>
</dbReference>
<dbReference type="GO" id="GO:0019369">
    <property type="term" value="P:arachidonate metabolic process"/>
    <property type="evidence" value="ECO:0007669"/>
    <property type="project" value="TreeGrafter"/>
</dbReference>
<dbReference type="Gene3D" id="3.40.1090.10">
    <property type="entry name" value="Cytosolic phospholipase A2 catalytic domain"/>
    <property type="match status" value="1"/>
</dbReference>
<keyword evidence="1" id="KW-0479">Metal-binding</keyword>
<feature type="domain" description="PNPLA" evidence="8">
    <location>
        <begin position="261"/>
        <end position="474"/>
    </location>
</feature>
<sequence length="633" mass="71427">MLSPGRKPSCEHFSALAEVLQQETRLLRTEKVNSQTLFSMIHITGFFDAALRQFAISQKTFDFIQCAREESPVSRSFQHHISTFMGLCFKHHIPASMIWDFIASVIIYDNFTPDMHMFNPSDVFRNLYRQSCISGVHDYASFQHLDVELITADVEAHIISMFSHMKYGGQSAATIRQRSLERNLQYWSVLSHTSICLTCLQRNMEHYLECGHAVCDDCLVAFGELIRGQEYRYNLLNCPFCQEEVHFQARLLPPTCRVRFLGIDGGGSRGIVSLKFMEELEKTLDLPYPLQEHFDYGIGTSSGGVAIIGFFAKSWTPKQCLEFFLKFARIIFPPKRGYKYSICAILRRIFASYIADGGYDAVVLEKALKEAFGLGRVFDSANSRPSGMKFAVTATTISDATLCLISNYNGNCPPGSDSSYKHLRAKKTTDEMLLWEAARCTTAAPTFFTPKYLEPYGTLQDGGLAYNNPVRPGLRGVRRIWGDIGCDLVLSIGTGFQQKLLSPVASNVRNLLQDGALARVYRASMQSLSLNGQLSWEDHWHGLDEEEKKRHFRLNLPLVGREPRIDEVDKMQYLRNEIQHHLSDMEGIVPTSGISAGITDPERSLRVMWTFSEADQVPNTASLGSSQPPVFVQ</sequence>
<keyword evidence="3" id="KW-0862">Zinc</keyword>
<dbReference type="PROSITE" id="PS51635">
    <property type="entry name" value="PNPLA"/>
    <property type="match status" value="1"/>
</dbReference>
<reference evidence="10" key="1">
    <citation type="submission" date="2016-03" db="EMBL/GenBank/DDBJ databases">
        <authorList>
            <person name="Guldener U."/>
        </authorList>
    </citation>
    <scope>NUCLEOTIDE SEQUENCE [LARGE SCALE GENOMIC DNA]</scope>
</reference>
<dbReference type="InterPro" id="IPR016035">
    <property type="entry name" value="Acyl_Trfase/lysoPLipase"/>
</dbReference>
<feature type="domain" description="RING-type" evidence="7">
    <location>
        <begin position="196"/>
        <end position="242"/>
    </location>
</feature>
<evidence type="ECO:0000256" key="2">
    <source>
        <dbReference type="ARBA" id="ARBA00022771"/>
    </source>
</evidence>
<keyword evidence="6" id="KW-0442">Lipid degradation</keyword>
<dbReference type="GO" id="GO:0047499">
    <property type="term" value="F:calcium-independent phospholipase A2 activity"/>
    <property type="evidence" value="ECO:0007669"/>
    <property type="project" value="TreeGrafter"/>
</dbReference>
<dbReference type="Gene3D" id="3.30.40.10">
    <property type="entry name" value="Zinc/RING finger domain, C3HC4 (zinc finger)"/>
    <property type="match status" value="1"/>
</dbReference>
<feature type="active site" description="Nucleophile" evidence="6">
    <location>
        <position position="301"/>
    </location>
</feature>
<evidence type="ECO:0008006" key="11">
    <source>
        <dbReference type="Google" id="ProtNLM"/>
    </source>
</evidence>
<keyword evidence="2 5" id="KW-0863">Zinc-finger</keyword>
<evidence type="ECO:0000256" key="5">
    <source>
        <dbReference type="PROSITE-ProRule" id="PRU00175"/>
    </source>
</evidence>
<evidence type="ECO:0000256" key="6">
    <source>
        <dbReference type="PROSITE-ProRule" id="PRU01161"/>
    </source>
</evidence>
<dbReference type="InterPro" id="IPR001841">
    <property type="entry name" value="Znf_RING"/>
</dbReference>
<accession>A0A1E1MWQ5</accession>
<evidence type="ECO:0000259" key="8">
    <source>
        <dbReference type="PROSITE" id="PS51635"/>
    </source>
</evidence>
<dbReference type="PROSITE" id="PS50089">
    <property type="entry name" value="ZF_RING_2"/>
    <property type="match status" value="1"/>
</dbReference>
<keyword evidence="10" id="KW-1185">Reference proteome</keyword>
<dbReference type="EMBL" id="FJVC01001113">
    <property type="protein sequence ID" value="CZT53522.1"/>
    <property type="molecule type" value="Genomic_DNA"/>
</dbReference>
<dbReference type="Proteomes" id="UP000177625">
    <property type="component" value="Unassembled WGS sequence"/>
</dbReference>
<gene>
    <name evidence="9" type="ORF">RSE6_15143</name>
</gene>
<evidence type="ECO:0000259" key="7">
    <source>
        <dbReference type="PROSITE" id="PS50089"/>
    </source>
</evidence>
<evidence type="ECO:0000313" key="9">
    <source>
        <dbReference type="EMBL" id="CZT53522.1"/>
    </source>
</evidence>
<feature type="short sequence motif" description="GXGXXG" evidence="6">
    <location>
        <begin position="265"/>
        <end position="270"/>
    </location>
</feature>
<evidence type="ECO:0000256" key="3">
    <source>
        <dbReference type="ARBA" id="ARBA00022833"/>
    </source>
</evidence>
<name>A0A1E1MWQ5_RHYSE</name>
<dbReference type="GO" id="GO:0016020">
    <property type="term" value="C:membrane"/>
    <property type="evidence" value="ECO:0007669"/>
    <property type="project" value="TreeGrafter"/>
</dbReference>
<dbReference type="PANTHER" id="PTHR24185">
    <property type="entry name" value="CALCIUM-INDEPENDENT PHOSPHOLIPASE A2-GAMMA"/>
    <property type="match status" value="1"/>
</dbReference>
<protein>
    <recommendedName>
        <fullName evidence="11">Calcium-independent phospholipase A2</fullName>
    </recommendedName>
</protein>
<dbReference type="InterPro" id="IPR002641">
    <property type="entry name" value="PNPLA_dom"/>
</dbReference>
<evidence type="ECO:0000256" key="1">
    <source>
        <dbReference type="ARBA" id="ARBA00022723"/>
    </source>
</evidence>